<protein>
    <recommendedName>
        <fullName evidence="2">DUF885 domain-containing protein</fullName>
    </recommendedName>
</protein>
<sequence length="224" mass="25574">MRSLKIIAALGLLAGGLFLIPTIWLTPWKIEHFYTRVLIEELMESPQLLSTLRILEPMGIDFHSDDLDDHSMESAFRGQERVNRNLEILRSYDTASMTAAEKLSRDIMEDFLSNIQQGLNDWLYHGYVISQLSSIHTDLPDFTINTHQINNTADAENYLARVSKMAKAMDQTIEVARLFKTKGVVAPDFILSKARIDVESFIAKPAHENALYVSFDERIKEVED</sequence>
<evidence type="ECO:0008006" key="2">
    <source>
        <dbReference type="Google" id="ProtNLM"/>
    </source>
</evidence>
<dbReference type="EMBL" id="UINC01220587">
    <property type="protein sequence ID" value="SVE48571.1"/>
    <property type="molecule type" value="Genomic_DNA"/>
</dbReference>
<evidence type="ECO:0000313" key="1">
    <source>
        <dbReference type="EMBL" id="SVE48571.1"/>
    </source>
</evidence>
<reference evidence="1" key="1">
    <citation type="submission" date="2018-05" db="EMBL/GenBank/DDBJ databases">
        <authorList>
            <person name="Lanie J.A."/>
            <person name="Ng W.-L."/>
            <person name="Kazmierczak K.M."/>
            <person name="Andrzejewski T.M."/>
            <person name="Davidsen T.M."/>
            <person name="Wayne K.J."/>
            <person name="Tettelin H."/>
            <person name="Glass J.I."/>
            <person name="Rusch D."/>
            <person name="Podicherti R."/>
            <person name="Tsui H.-C.T."/>
            <person name="Winkler M.E."/>
        </authorList>
    </citation>
    <scope>NUCLEOTIDE SEQUENCE</scope>
</reference>
<dbReference type="AlphaFoldDB" id="A0A383DVQ3"/>
<dbReference type="Pfam" id="PF05960">
    <property type="entry name" value="DUF885"/>
    <property type="match status" value="1"/>
</dbReference>
<name>A0A383DVQ3_9ZZZZ</name>
<proteinExistence type="predicted"/>
<organism evidence="1">
    <name type="scientific">marine metagenome</name>
    <dbReference type="NCBI Taxonomy" id="408172"/>
    <lineage>
        <taxon>unclassified sequences</taxon>
        <taxon>metagenomes</taxon>
        <taxon>ecological metagenomes</taxon>
    </lineage>
</organism>
<gene>
    <name evidence="1" type="ORF">METZ01_LOCUS501425</name>
</gene>
<feature type="non-terminal residue" evidence="1">
    <location>
        <position position="224"/>
    </location>
</feature>
<dbReference type="InterPro" id="IPR010281">
    <property type="entry name" value="DUF885"/>
</dbReference>
<accession>A0A383DVQ3</accession>